<feature type="transmembrane region" description="Helical" evidence="6">
    <location>
        <begin position="66"/>
        <end position="86"/>
    </location>
</feature>
<proteinExistence type="inferred from homology"/>
<dbReference type="EMBL" id="AOIL01000050">
    <property type="protein sequence ID" value="ELY88863.1"/>
    <property type="molecule type" value="Genomic_DNA"/>
</dbReference>
<dbReference type="Gene3D" id="6.10.250.1910">
    <property type="match status" value="1"/>
</dbReference>
<comment type="caution">
    <text evidence="9">The sequence shown here is derived from an EMBL/GenBank/DDBJ whole genome shotgun (WGS) entry which is preliminary data.</text>
</comment>
<dbReference type="OrthoDB" id="8523at2157"/>
<feature type="region of interest" description="Disordered" evidence="5">
    <location>
        <begin position="804"/>
        <end position="827"/>
    </location>
</feature>
<keyword evidence="6" id="KW-0812">Transmembrane</keyword>
<dbReference type="Gene3D" id="1.10.287.950">
    <property type="entry name" value="Methyl-accepting chemotaxis protein"/>
    <property type="match status" value="1"/>
</dbReference>
<dbReference type="SMART" id="SM00304">
    <property type="entry name" value="HAMP"/>
    <property type="match status" value="2"/>
</dbReference>
<dbReference type="Pfam" id="PF00672">
    <property type="entry name" value="HAMP"/>
    <property type="match status" value="2"/>
</dbReference>
<dbReference type="STRING" id="1230458.C484_14748"/>
<evidence type="ECO:0000259" key="8">
    <source>
        <dbReference type="PROSITE" id="PS50885"/>
    </source>
</evidence>
<feature type="compositionally biased region" description="Low complexity" evidence="5">
    <location>
        <begin position="563"/>
        <end position="572"/>
    </location>
</feature>
<feature type="compositionally biased region" description="Basic and acidic residues" evidence="5">
    <location>
        <begin position="574"/>
        <end position="585"/>
    </location>
</feature>
<dbReference type="Pfam" id="PF00015">
    <property type="entry name" value="MCPsignal"/>
    <property type="match status" value="1"/>
</dbReference>
<dbReference type="GO" id="GO:0016020">
    <property type="term" value="C:membrane"/>
    <property type="evidence" value="ECO:0007669"/>
    <property type="project" value="InterPro"/>
</dbReference>
<feature type="coiled-coil region" evidence="4">
    <location>
        <begin position="596"/>
        <end position="630"/>
    </location>
</feature>
<dbReference type="PROSITE" id="PS50885">
    <property type="entry name" value="HAMP"/>
    <property type="match status" value="2"/>
</dbReference>
<feature type="region of interest" description="Disordered" evidence="5">
    <location>
        <begin position="1"/>
        <end position="48"/>
    </location>
</feature>
<keyword evidence="10" id="KW-1185">Reference proteome</keyword>
<dbReference type="PROSITE" id="PS50111">
    <property type="entry name" value="CHEMOTAXIS_TRANSDUC_2"/>
    <property type="match status" value="1"/>
</dbReference>
<feature type="region of interest" description="Disordered" evidence="5">
    <location>
        <begin position="521"/>
        <end position="544"/>
    </location>
</feature>
<dbReference type="RefSeq" id="WP_006826625.1">
    <property type="nucleotide sequence ID" value="NZ_AOIL01000050.1"/>
</dbReference>
<dbReference type="AlphaFoldDB" id="L9ZUM4"/>
<evidence type="ECO:0000259" key="7">
    <source>
        <dbReference type="PROSITE" id="PS50111"/>
    </source>
</evidence>
<feature type="domain" description="Methyl-accepting transducer" evidence="7">
    <location>
        <begin position="518"/>
        <end position="756"/>
    </location>
</feature>
<dbReference type="InterPro" id="IPR003660">
    <property type="entry name" value="HAMP_dom"/>
</dbReference>
<protein>
    <submittedName>
        <fullName evidence="9">Methyl-accepting chemotaxis sensory transducer</fullName>
    </submittedName>
</protein>
<keyword evidence="6" id="KW-0472">Membrane</keyword>
<sequence>MTANEPEQPEETTAGESSETGETTGNEGSERRDGRAAETLGDGSELGSTMRSLVPSVIRGSYRWKFVISVLAILVVLSAVGAIGYVNAQNTVETDAEQQLTATVDMHADSINEWTISMESHTRSLSSAPALSETDAETAESHIIEEQAKLPVDVRAIHVVDTNYDRVLTSTNGEVSGRSLSSIDEPWTGIEPGVDLTAANDIWYSPAAYQSGTLDDQVIAFASPVEGDEARIAVVVGTIDYRVDGLRQLHEDQETMILNTEGDTVLASNELGGDPDGEIVESLGTVREGTAFERDGNLVIGYSAMADNDWVAITTVPTDQAFAASSAVGHSLLSVIGAGLLTLVVGGVFLARQTVTPLETLRDRAKRMEQGELDIDLSTNRIDEVGRLYESFDEMSTALETRITEAKEAQAEAEAAQAEAEEAKTEAETAQAEAESERERMAEVTAELQRGADQYSRTMREAANGDLTVRADVDTDNEQMQEIGTEFNAMLDELESTVDEVKQFATDVAAASQQVSASSKEVQSASEQVAESVQEISDASERQSEQLQTVDAELSDLSASTEEIASTASEVETVAERTVDSSREGREAATVAIEEMTEVETEAERAVETIQSLETEVEQITELVDAISDVADQTNLLALNASIEATRAGEGGEAGGFDMVAQEIKELSADAKDAAAEIEDRIDDIREKTDESVDVVEHTSQKVEQGTEAVQPAVDALAEIAELAEDTNNGVTEISAATDAQASSTEEVVTAVDEVASSSEESAAEAGNVSAAAEEQTASLSEVTHSVDSLADQAAELSQTLDRFETAVSQEGADGPTEADQSTVPPM</sequence>
<keyword evidence="4" id="KW-0175">Coiled coil</keyword>
<dbReference type="SMART" id="SM00283">
    <property type="entry name" value="MA"/>
    <property type="match status" value="1"/>
</dbReference>
<feature type="region of interest" description="Disordered" evidence="5">
    <location>
        <begin position="563"/>
        <end position="585"/>
    </location>
</feature>
<feature type="compositionally biased region" description="Low complexity" evidence="5">
    <location>
        <begin position="11"/>
        <end position="27"/>
    </location>
</feature>
<evidence type="ECO:0000256" key="5">
    <source>
        <dbReference type="SAM" id="MobiDB-lite"/>
    </source>
</evidence>
<organism evidence="9 10">
    <name type="scientific">Natrialba taiwanensis DSM 12281</name>
    <dbReference type="NCBI Taxonomy" id="1230458"/>
    <lineage>
        <taxon>Archaea</taxon>
        <taxon>Methanobacteriati</taxon>
        <taxon>Methanobacteriota</taxon>
        <taxon>Stenosarchaea group</taxon>
        <taxon>Halobacteria</taxon>
        <taxon>Halobacteriales</taxon>
        <taxon>Natrialbaceae</taxon>
        <taxon>Natrialba</taxon>
    </lineage>
</organism>
<evidence type="ECO:0000256" key="2">
    <source>
        <dbReference type="ARBA" id="ARBA00029447"/>
    </source>
</evidence>
<gene>
    <name evidence="9" type="ORF">C484_14748</name>
</gene>
<evidence type="ECO:0000256" key="6">
    <source>
        <dbReference type="SAM" id="Phobius"/>
    </source>
</evidence>
<accession>L9ZUM4</accession>
<feature type="compositionally biased region" description="Polar residues" evidence="5">
    <location>
        <begin position="776"/>
        <end position="785"/>
    </location>
</feature>
<dbReference type="PANTHER" id="PTHR32089">
    <property type="entry name" value="METHYL-ACCEPTING CHEMOTAXIS PROTEIN MCPB"/>
    <property type="match status" value="1"/>
</dbReference>
<evidence type="ECO:0000256" key="1">
    <source>
        <dbReference type="ARBA" id="ARBA00023224"/>
    </source>
</evidence>
<feature type="region of interest" description="Disordered" evidence="5">
    <location>
        <begin position="411"/>
        <end position="437"/>
    </location>
</feature>
<dbReference type="SUPFAM" id="SSF58104">
    <property type="entry name" value="Methyl-accepting chemotaxis protein (MCP) signaling domain"/>
    <property type="match status" value="1"/>
</dbReference>
<feature type="compositionally biased region" description="Low complexity" evidence="5">
    <location>
        <begin position="758"/>
        <end position="775"/>
    </location>
</feature>
<keyword evidence="6" id="KW-1133">Transmembrane helix</keyword>
<evidence type="ECO:0000313" key="10">
    <source>
        <dbReference type="Proteomes" id="UP000011648"/>
    </source>
</evidence>
<dbReference type="SUPFAM" id="SSF158472">
    <property type="entry name" value="HAMP domain-like"/>
    <property type="match status" value="1"/>
</dbReference>
<keyword evidence="1 3" id="KW-0807">Transducer</keyword>
<evidence type="ECO:0000313" key="9">
    <source>
        <dbReference type="EMBL" id="ELY88863.1"/>
    </source>
</evidence>
<feature type="region of interest" description="Disordered" evidence="5">
    <location>
        <begin position="758"/>
        <end position="785"/>
    </location>
</feature>
<reference evidence="9 10" key="1">
    <citation type="journal article" date="2014" name="PLoS Genet.">
        <title>Phylogenetically driven sequencing of extremely halophilic archaea reveals strategies for static and dynamic osmo-response.</title>
        <authorList>
            <person name="Becker E.A."/>
            <person name="Seitzer P.M."/>
            <person name="Tritt A."/>
            <person name="Larsen D."/>
            <person name="Krusor M."/>
            <person name="Yao A.I."/>
            <person name="Wu D."/>
            <person name="Madern D."/>
            <person name="Eisen J.A."/>
            <person name="Darling A.E."/>
            <person name="Facciotti M.T."/>
        </authorList>
    </citation>
    <scope>NUCLEOTIDE SEQUENCE [LARGE SCALE GENOMIC DNA]</scope>
    <source>
        <strain evidence="9 10">DSM 12281</strain>
    </source>
</reference>
<dbReference type="PANTHER" id="PTHR32089:SF112">
    <property type="entry name" value="LYSOZYME-LIKE PROTEIN-RELATED"/>
    <property type="match status" value="1"/>
</dbReference>
<dbReference type="Proteomes" id="UP000011648">
    <property type="component" value="Unassembled WGS sequence"/>
</dbReference>
<dbReference type="CDD" id="cd06225">
    <property type="entry name" value="HAMP"/>
    <property type="match status" value="2"/>
</dbReference>
<comment type="similarity">
    <text evidence="2">Belongs to the methyl-accepting chemotaxis (MCP) protein family.</text>
</comment>
<evidence type="ECO:0000256" key="4">
    <source>
        <dbReference type="SAM" id="Coils"/>
    </source>
</evidence>
<feature type="domain" description="HAMP" evidence="8">
    <location>
        <begin position="446"/>
        <end position="499"/>
    </location>
</feature>
<dbReference type="PATRIC" id="fig|1230458.4.peg.2978"/>
<dbReference type="InterPro" id="IPR004089">
    <property type="entry name" value="MCPsignal_dom"/>
</dbReference>
<feature type="coiled-coil region" evidence="4">
    <location>
        <begin position="657"/>
        <end position="688"/>
    </location>
</feature>
<feature type="domain" description="HAMP" evidence="8">
    <location>
        <begin position="352"/>
        <end position="404"/>
    </location>
</feature>
<name>L9ZUM4_9EURY</name>
<dbReference type="GO" id="GO:0007165">
    <property type="term" value="P:signal transduction"/>
    <property type="evidence" value="ECO:0007669"/>
    <property type="project" value="UniProtKB-KW"/>
</dbReference>
<evidence type="ECO:0000256" key="3">
    <source>
        <dbReference type="PROSITE-ProRule" id="PRU00284"/>
    </source>
</evidence>